<evidence type="ECO:0000256" key="2">
    <source>
        <dbReference type="SAM" id="Phobius"/>
    </source>
</evidence>
<dbReference type="AlphaFoldDB" id="A0A8T0R910"/>
<name>A0A8T0R910_PANVG</name>
<feature type="region of interest" description="Disordered" evidence="1">
    <location>
        <begin position="1"/>
        <end position="45"/>
    </location>
</feature>
<reference evidence="3" key="1">
    <citation type="submission" date="2020-05" db="EMBL/GenBank/DDBJ databases">
        <title>WGS assembly of Panicum virgatum.</title>
        <authorList>
            <person name="Lovell J.T."/>
            <person name="Jenkins J."/>
            <person name="Shu S."/>
            <person name="Juenger T.E."/>
            <person name="Schmutz J."/>
        </authorList>
    </citation>
    <scope>NUCLEOTIDE SEQUENCE</scope>
    <source>
        <strain evidence="3">AP13</strain>
    </source>
</reference>
<keyword evidence="4" id="KW-1185">Reference proteome</keyword>
<sequence length="187" mass="20386">MDASSSPVVPRVFVKLPGTSPPPRSARLELWSSSPPPPPPPGHACSQLRCVGLLGRGHPTTGRGGGGSDPPPLGADLRILALGGFILVGLFLARCGSADQDKMCFLSLSMEWLHRNDNFVPLCLTGYSTTTTFDHSTCMTEPSTIATVNRQGGSSSRDRLLKERERYINMSNQKKEELLLRNHEYKR</sequence>
<keyword evidence="2" id="KW-1133">Transmembrane helix</keyword>
<organism evidence="3 4">
    <name type="scientific">Panicum virgatum</name>
    <name type="common">Blackwell switchgrass</name>
    <dbReference type="NCBI Taxonomy" id="38727"/>
    <lineage>
        <taxon>Eukaryota</taxon>
        <taxon>Viridiplantae</taxon>
        <taxon>Streptophyta</taxon>
        <taxon>Embryophyta</taxon>
        <taxon>Tracheophyta</taxon>
        <taxon>Spermatophyta</taxon>
        <taxon>Magnoliopsida</taxon>
        <taxon>Liliopsida</taxon>
        <taxon>Poales</taxon>
        <taxon>Poaceae</taxon>
        <taxon>PACMAD clade</taxon>
        <taxon>Panicoideae</taxon>
        <taxon>Panicodae</taxon>
        <taxon>Paniceae</taxon>
        <taxon>Panicinae</taxon>
        <taxon>Panicum</taxon>
        <taxon>Panicum sect. Hiantes</taxon>
    </lineage>
</organism>
<evidence type="ECO:0000313" key="4">
    <source>
        <dbReference type="Proteomes" id="UP000823388"/>
    </source>
</evidence>
<comment type="caution">
    <text evidence="3">The sequence shown here is derived from an EMBL/GenBank/DDBJ whole genome shotgun (WGS) entry which is preliminary data.</text>
</comment>
<proteinExistence type="predicted"/>
<dbReference type="Proteomes" id="UP000823388">
    <property type="component" value="Chromosome 6K"/>
</dbReference>
<accession>A0A8T0R910</accession>
<feature type="transmembrane region" description="Helical" evidence="2">
    <location>
        <begin position="77"/>
        <end position="93"/>
    </location>
</feature>
<evidence type="ECO:0000313" key="3">
    <source>
        <dbReference type="EMBL" id="KAG2582287.1"/>
    </source>
</evidence>
<keyword evidence="2" id="KW-0812">Transmembrane</keyword>
<evidence type="ECO:0000256" key="1">
    <source>
        <dbReference type="SAM" id="MobiDB-lite"/>
    </source>
</evidence>
<protein>
    <submittedName>
        <fullName evidence="3">Uncharacterized protein</fullName>
    </submittedName>
</protein>
<gene>
    <name evidence="3" type="ORF">PVAP13_6KG125370</name>
</gene>
<dbReference type="EMBL" id="CM029047">
    <property type="protein sequence ID" value="KAG2582287.1"/>
    <property type="molecule type" value="Genomic_DNA"/>
</dbReference>
<keyword evidence="2" id="KW-0472">Membrane</keyword>